<name>A0A4Y2QM01_ARAVE</name>
<gene>
    <name evidence="1" type="ORF">AVEN_272684_1</name>
</gene>
<dbReference type="Proteomes" id="UP000499080">
    <property type="component" value="Unassembled WGS sequence"/>
</dbReference>
<evidence type="ECO:0000313" key="1">
    <source>
        <dbReference type="EMBL" id="GBN64351.1"/>
    </source>
</evidence>
<proteinExistence type="predicted"/>
<reference evidence="1 2" key="1">
    <citation type="journal article" date="2019" name="Sci. Rep.">
        <title>Orb-weaving spider Araneus ventricosus genome elucidates the spidroin gene catalogue.</title>
        <authorList>
            <person name="Kono N."/>
            <person name="Nakamura H."/>
            <person name="Ohtoshi R."/>
            <person name="Moran D.A.P."/>
            <person name="Shinohara A."/>
            <person name="Yoshida Y."/>
            <person name="Fujiwara M."/>
            <person name="Mori M."/>
            <person name="Tomita M."/>
            <person name="Arakawa K."/>
        </authorList>
    </citation>
    <scope>NUCLEOTIDE SEQUENCE [LARGE SCALE GENOMIC DNA]</scope>
</reference>
<accession>A0A4Y2QM01</accession>
<protein>
    <submittedName>
        <fullName evidence="1">Uncharacterized protein</fullName>
    </submittedName>
</protein>
<dbReference type="AlphaFoldDB" id="A0A4Y2QM01"/>
<organism evidence="1 2">
    <name type="scientific">Araneus ventricosus</name>
    <name type="common">Orbweaver spider</name>
    <name type="synonym">Epeira ventricosa</name>
    <dbReference type="NCBI Taxonomy" id="182803"/>
    <lineage>
        <taxon>Eukaryota</taxon>
        <taxon>Metazoa</taxon>
        <taxon>Ecdysozoa</taxon>
        <taxon>Arthropoda</taxon>
        <taxon>Chelicerata</taxon>
        <taxon>Arachnida</taxon>
        <taxon>Araneae</taxon>
        <taxon>Araneomorphae</taxon>
        <taxon>Entelegynae</taxon>
        <taxon>Araneoidea</taxon>
        <taxon>Araneidae</taxon>
        <taxon>Araneus</taxon>
    </lineage>
</organism>
<sequence length="115" mass="12891">MSLQLLSKTNPSSKTLYSAIFNQRKSTTSRPNLIQQQRTLHLISDTKTPNSLLMETKVRHLLCGFTSKGEERFVTAQEASSIYPAATPECLLLLIMDGSISLEPIHYRKVIVKGK</sequence>
<comment type="caution">
    <text evidence="1">The sequence shown here is derived from an EMBL/GenBank/DDBJ whole genome shotgun (WGS) entry which is preliminary data.</text>
</comment>
<evidence type="ECO:0000313" key="2">
    <source>
        <dbReference type="Proteomes" id="UP000499080"/>
    </source>
</evidence>
<dbReference type="EMBL" id="BGPR01221924">
    <property type="protein sequence ID" value="GBN64351.1"/>
    <property type="molecule type" value="Genomic_DNA"/>
</dbReference>
<feature type="non-terminal residue" evidence="1">
    <location>
        <position position="115"/>
    </location>
</feature>
<keyword evidence="2" id="KW-1185">Reference proteome</keyword>